<dbReference type="OrthoDB" id="20105at2759"/>
<evidence type="ECO:0000256" key="1">
    <source>
        <dbReference type="SAM" id="Coils"/>
    </source>
</evidence>
<evidence type="ECO:0000313" key="4">
    <source>
        <dbReference type="Proteomes" id="UP000310066"/>
    </source>
</evidence>
<dbReference type="EMBL" id="NAJP01000011">
    <property type="protein sequence ID" value="TKA45602.1"/>
    <property type="molecule type" value="Genomic_DNA"/>
</dbReference>
<dbReference type="Proteomes" id="UP000310066">
    <property type="component" value="Unassembled WGS sequence"/>
</dbReference>
<feature type="compositionally biased region" description="Basic and acidic residues" evidence="2">
    <location>
        <begin position="358"/>
        <end position="367"/>
    </location>
</feature>
<evidence type="ECO:0000256" key="2">
    <source>
        <dbReference type="SAM" id="MobiDB-lite"/>
    </source>
</evidence>
<accession>A0A4U0VAR6</accession>
<feature type="region of interest" description="Disordered" evidence="2">
    <location>
        <begin position="358"/>
        <end position="502"/>
    </location>
</feature>
<feature type="coiled-coil region" evidence="1">
    <location>
        <begin position="48"/>
        <end position="110"/>
    </location>
</feature>
<keyword evidence="1" id="KW-0175">Coiled coil</keyword>
<organism evidence="3 4">
    <name type="scientific">Friedmanniomyces endolithicus</name>
    <dbReference type="NCBI Taxonomy" id="329885"/>
    <lineage>
        <taxon>Eukaryota</taxon>
        <taxon>Fungi</taxon>
        <taxon>Dikarya</taxon>
        <taxon>Ascomycota</taxon>
        <taxon>Pezizomycotina</taxon>
        <taxon>Dothideomycetes</taxon>
        <taxon>Dothideomycetidae</taxon>
        <taxon>Mycosphaerellales</taxon>
        <taxon>Teratosphaeriaceae</taxon>
        <taxon>Friedmanniomyces</taxon>
    </lineage>
</organism>
<proteinExistence type="predicted"/>
<reference evidence="3 4" key="1">
    <citation type="submission" date="2017-03" db="EMBL/GenBank/DDBJ databases">
        <title>Genomes of endolithic fungi from Antarctica.</title>
        <authorList>
            <person name="Coleine C."/>
            <person name="Masonjones S."/>
            <person name="Stajich J.E."/>
        </authorList>
    </citation>
    <scope>NUCLEOTIDE SEQUENCE [LARGE SCALE GENOMIC DNA]</scope>
    <source>
        <strain evidence="3 4">CCFEE 5311</strain>
    </source>
</reference>
<feature type="compositionally biased region" description="Low complexity" evidence="2">
    <location>
        <begin position="371"/>
        <end position="394"/>
    </location>
</feature>
<name>A0A4U0VAR6_9PEZI</name>
<protein>
    <submittedName>
        <fullName evidence="3">Uncharacterized protein</fullName>
    </submittedName>
</protein>
<sequence length="659" mass="71991">MVPTPMFAHLACHQSLNSSALELKYARSAHSVDIITKDEDVRRIRFDLHILQDENDELRALLAQEVDRSDAFEGFVKENLARAEDAEAQLQVLEEDTRAKEQELLTMRAEMGALKNNTEDVTAALTEKLALTRELSQLRPELEHMKAQAANAEVFMAEKLALQRQISNVQCELENAKREAQRALAKRRNTGVEVAQEVQMDDLRRQLAKEKRARERAEQAADVSQADLGVDEVRKELAREKRARQRAEEALEEVQQDTQIEDVRGDLLQEKKAKQKIEEAFENLQKELKRERKAAARAAKVADGNAAVNEQAEELSQELAKEKKALVVAERAAKQAAEEFDAQRTLLDDKLTRSRDKLRSMREKLSEMEAELAAAHATASATTEPPGKAPAATKNTKKRTAARIDADANALGTPGDGPAAKRKRKVAPAVGDKSTFSITPFLKRTTSAAPESADEKSDDDAEGSPAPTKKAKQPLAVQPVSSTNVPPKKAPAPRKPKAAPALAVVTEEELAEDVHAQGQENAGKPVMTLKIKTKVVDGPDETNPAKKKPKIRKSIHEFASYAAGADEPVKKKRKLGGLGRTLFDEEEEMAPKALPGRGLYGMKGFGAFGGGKKSGVGSSSMLGAKSRAGSTLLTALDGSGFQFSPLKRAKKNLDDTLRG</sequence>
<dbReference type="AlphaFoldDB" id="A0A4U0VAR6"/>
<comment type="caution">
    <text evidence="3">The sequence shown here is derived from an EMBL/GenBank/DDBJ whole genome shotgun (WGS) entry which is preliminary data.</text>
</comment>
<evidence type="ECO:0000313" key="3">
    <source>
        <dbReference type="EMBL" id="TKA45602.1"/>
    </source>
</evidence>
<dbReference type="STRING" id="329885.A0A4U0VAR6"/>
<gene>
    <name evidence="3" type="ORF">B0A54_04141</name>
</gene>